<evidence type="ECO:0000313" key="13">
    <source>
        <dbReference type="Proteomes" id="UP000250918"/>
    </source>
</evidence>
<dbReference type="InterPro" id="IPR036565">
    <property type="entry name" value="Mur-like_cat_sf"/>
</dbReference>
<comment type="caution">
    <text evidence="12">The sequence shown here is derived from an EMBL/GenBank/DDBJ whole genome shotgun (WGS) entry which is preliminary data.</text>
</comment>
<dbReference type="InterPro" id="IPR036615">
    <property type="entry name" value="Mur_ligase_C_dom_sf"/>
</dbReference>
<keyword evidence="7" id="KW-0547">Nucleotide-binding</keyword>
<organism evidence="12 13">
    <name type="scientific">candidate division GN15 bacterium</name>
    <dbReference type="NCBI Taxonomy" id="2072418"/>
    <lineage>
        <taxon>Bacteria</taxon>
        <taxon>candidate division GN15</taxon>
    </lineage>
</organism>
<evidence type="ECO:0000256" key="5">
    <source>
        <dbReference type="ARBA" id="ARBA00023306"/>
    </source>
</evidence>
<evidence type="ECO:0000256" key="2">
    <source>
        <dbReference type="ARBA" id="ARBA00022618"/>
    </source>
</evidence>
<feature type="binding site" evidence="7">
    <location>
        <begin position="167"/>
        <end position="168"/>
    </location>
    <ligand>
        <name>UDP-N-acetyl-alpha-D-muramoyl-L-alanyl-D-glutamate</name>
        <dbReference type="ChEBI" id="CHEBI:83900"/>
    </ligand>
</feature>
<dbReference type="InterPro" id="IPR004101">
    <property type="entry name" value="Mur_ligase_C"/>
</dbReference>
<protein>
    <recommendedName>
        <fullName evidence="7">UDP-N-acetylmuramoyl-L-alanyl-D-glutamate--2,6-diaminopimelate ligase</fullName>
        <ecNumber evidence="7">6.3.2.13</ecNumber>
    </recommendedName>
    <alternativeName>
        <fullName evidence="7">Meso-A2pm-adding enzyme</fullName>
    </alternativeName>
    <alternativeName>
        <fullName evidence="7">Meso-diaminopimelate-adding enzyme</fullName>
    </alternativeName>
    <alternativeName>
        <fullName evidence="7">UDP-MurNAc-L-Ala-D-Glu:meso-diaminopimelate ligase</fullName>
    </alternativeName>
    <alternativeName>
        <fullName evidence="7">UDP-MurNAc-tripeptide synthetase</fullName>
    </alternativeName>
    <alternativeName>
        <fullName evidence="7">UDP-N-acetylmuramyl-tripeptide synthetase</fullName>
    </alternativeName>
</protein>
<dbReference type="GO" id="GO:0051301">
    <property type="term" value="P:cell division"/>
    <property type="evidence" value="ECO:0007669"/>
    <property type="project" value="UniProtKB-KW"/>
</dbReference>
<feature type="domain" description="Mur ligase central" evidence="11">
    <location>
        <begin position="123"/>
        <end position="323"/>
    </location>
</feature>
<dbReference type="SUPFAM" id="SSF53244">
    <property type="entry name" value="MurD-like peptide ligases, peptide-binding domain"/>
    <property type="match status" value="1"/>
</dbReference>
<dbReference type="GO" id="GO:0008765">
    <property type="term" value="F:UDP-N-acetylmuramoylalanyl-D-glutamate-2,6-diaminopimelate ligase activity"/>
    <property type="evidence" value="ECO:0007669"/>
    <property type="project" value="UniProtKB-UniRule"/>
</dbReference>
<feature type="domain" description="Mur ligase C-terminal" evidence="10">
    <location>
        <begin position="347"/>
        <end position="472"/>
    </location>
</feature>
<dbReference type="GO" id="GO:0000287">
    <property type="term" value="F:magnesium ion binding"/>
    <property type="evidence" value="ECO:0007669"/>
    <property type="project" value="UniProtKB-UniRule"/>
</dbReference>
<sequence>MIPPVWSSANNRYEESVKLSELIHDLEGAILIGDGSLEIENLEYDSRQIRARSLFFAIKGYTIDGYDFVGEAVARGAVAVLGERDSAPEAKAHIQVPNARQAMSEIAARFYGYPGLRLKVCGVTGTNGKTTTCNLIKRILEARGKKVGLVTSLLYDTGQEKFKAERTTPESLDMQRLLFLMRANHCVNAVVEVSSHALMLNRVDNINFRVAVYTNLTRDHLDFHGTMEAYFKAKAKLLDKLDGPMSYAVINLDVPEFHQLFGNMSGQFLAYSLQNRQADIYCGDYDIKPDRTIFDLVTPMGTRTISLKLPGRFNLMNALAAAAGGLASGCDIDTVVLGLEAAEPIPGRFNYVDQGQSFAVYVDFAHTPDAIERLCESARPLVKGRLLLLFGCGGDRDKGKRPLMGKMATTKADFVMVTSDNPRSEEPQAIIDDIKPGLTGDQYEIRLDRREAIAAIMAMAQPGDAVLLAGKGAEDYQEIKGVRHPFDDASEARAALKKLGFAAVAQEEH</sequence>
<evidence type="ECO:0000256" key="4">
    <source>
        <dbReference type="ARBA" id="ARBA00022984"/>
    </source>
</evidence>
<comment type="cofactor">
    <cofactor evidence="7">
        <name>Mg(2+)</name>
        <dbReference type="ChEBI" id="CHEBI:18420"/>
    </cofactor>
</comment>
<dbReference type="HAMAP" id="MF_00208">
    <property type="entry name" value="MurE"/>
    <property type="match status" value="1"/>
</dbReference>
<dbReference type="GO" id="GO:0071555">
    <property type="term" value="P:cell wall organization"/>
    <property type="evidence" value="ECO:0007669"/>
    <property type="project" value="UniProtKB-KW"/>
</dbReference>
<dbReference type="GO" id="GO:0005737">
    <property type="term" value="C:cytoplasm"/>
    <property type="evidence" value="ECO:0007669"/>
    <property type="project" value="UniProtKB-SubCell"/>
</dbReference>
<dbReference type="GO" id="GO:0008360">
    <property type="term" value="P:regulation of cell shape"/>
    <property type="evidence" value="ECO:0007669"/>
    <property type="project" value="UniProtKB-KW"/>
</dbReference>
<dbReference type="InterPro" id="IPR005761">
    <property type="entry name" value="UDP-N-AcMur-Glu-dNH2Pim_ligase"/>
</dbReference>
<evidence type="ECO:0000313" key="12">
    <source>
        <dbReference type="EMBL" id="PWB75330.1"/>
    </source>
</evidence>
<keyword evidence="7" id="KW-0460">Magnesium</keyword>
<keyword evidence="4 7" id="KW-0573">Peptidoglycan synthesis</keyword>
<feature type="binding site" evidence="7">
    <location>
        <begin position="420"/>
        <end position="423"/>
    </location>
    <ligand>
        <name>meso-2,6-diaminopimelate</name>
        <dbReference type="ChEBI" id="CHEBI:57791"/>
    </ligand>
</feature>
<dbReference type="InterPro" id="IPR000713">
    <property type="entry name" value="Mur_ligase_N"/>
</dbReference>
<dbReference type="Gene3D" id="3.40.1390.10">
    <property type="entry name" value="MurE/MurF, N-terminal domain"/>
    <property type="match status" value="1"/>
</dbReference>
<comment type="subcellular location">
    <subcellularLocation>
        <location evidence="7 8">Cytoplasm</location>
    </subcellularLocation>
</comment>
<dbReference type="SUPFAM" id="SSF53623">
    <property type="entry name" value="MurD-like peptide ligases, catalytic domain"/>
    <property type="match status" value="1"/>
</dbReference>
<keyword evidence="7" id="KW-0067">ATP-binding</keyword>
<keyword evidence="2 7" id="KW-0132">Cell division</keyword>
<dbReference type="PANTHER" id="PTHR23135">
    <property type="entry name" value="MUR LIGASE FAMILY MEMBER"/>
    <property type="match status" value="1"/>
</dbReference>
<feature type="binding site" evidence="7">
    <location>
        <position position="474"/>
    </location>
    <ligand>
        <name>meso-2,6-diaminopimelate</name>
        <dbReference type="ChEBI" id="CHEBI:57791"/>
    </ligand>
</feature>
<feature type="short sequence motif" description="Meso-diaminopimelate recognition motif" evidence="7">
    <location>
        <begin position="420"/>
        <end position="423"/>
    </location>
</feature>
<evidence type="ECO:0000256" key="6">
    <source>
        <dbReference type="ARBA" id="ARBA00023316"/>
    </source>
</evidence>
<dbReference type="EMBL" id="PQAP01000011">
    <property type="protein sequence ID" value="PWB75330.1"/>
    <property type="molecule type" value="Genomic_DNA"/>
</dbReference>
<feature type="binding site" evidence="7">
    <location>
        <position position="396"/>
    </location>
    <ligand>
        <name>meso-2,6-diaminopimelate</name>
        <dbReference type="ChEBI" id="CHEBI:57791"/>
    </ligand>
</feature>
<evidence type="ECO:0000259" key="9">
    <source>
        <dbReference type="Pfam" id="PF01225"/>
    </source>
</evidence>
<dbReference type="AlphaFoldDB" id="A0A855X659"/>
<evidence type="ECO:0000259" key="10">
    <source>
        <dbReference type="Pfam" id="PF02875"/>
    </source>
</evidence>
<comment type="catalytic activity">
    <reaction evidence="7">
        <text>UDP-N-acetyl-alpha-D-muramoyl-L-alanyl-D-glutamate + meso-2,6-diaminopimelate + ATP = UDP-N-acetyl-alpha-D-muramoyl-L-alanyl-gamma-D-glutamyl-meso-2,6-diaminopimelate + ADP + phosphate + H(+)</text>
        <dbReference type="Rhea" id="RHEA:23676"/>
        <dbReference type="ChEBI" id="CHEBI:15378"/>
        <dbReference type="ChEBI" id="CHEBI:30616"/>
        <dbReference type="ChEBI" id="CHEBI:43474"/>
        <dbReference type="ChEBI" id="CHEBI:57791"/>
        <dbReference type="ChEBI" id="CHEBI:83900"/>
        <dbReference type="ChEBI" id="CHEBI:83905"/>
        <dbReference type="ChEBI" id="CHEBI:456216"/>
        <dbReference type="EC" id="6.3.2.13"/>
    </reaction>
</comment>
<dbReference type="SUPFAM" id="SSF63418">
    <property type="entry name" value="MurE/MurF N-terminal domain"/>
    <property type="match status" value="1"/>
</dbReference>
<evidence type="ECO:0000256" key="3">
    <source>
        <dbReference type="ARBA" id="ARBA00022960"/>
    </source>
</evidence>
<dbReference type="PANTHER" id="PTHR23135:SF4">
    <property type="entry name" value="UDP-N-ACETYLMURAMOYL-L-ALANYL-D-GLUTAMATE--2,6-DIAMINOPIMELATE LIGASE MURE HOMOLOG, CHLOROPLASTIC"/>
    <property type="match status" value="1"/>
</dbReference>
<comment type="similarity">
    <text evidence="1 7">Belongs to the MurCDEF family. MurE subfamily.</text>
</comment>
<dbReference type="Gene3D" id="3.90.190.20">
    <property type="entry name" value="Mur ligase, C-terminal domain"/>
    <property type="match status" value="1"/>
</dbReference>
<evidence type="ECO:0000259" key="11">
    <source>
        <dbReference type="Pfam" id="PF08245"/>
    </source>
</evidence>
<evidence type="ECO:0000256" key="8">
    <source>
        <dbReference type="RuleBase" id="RU004135"/>
    </source>
</evidence>
<dbReference type="Pfam" id="PF02875">
    <property type="entry name" value="Mur_ligase_C"/>
    <property type="match status" value="1"/>
</dbReference>
<dbReference type="NCBIfam" id="NF001126">
    <property type="entry name" value="PRK00139.1-4"/>
    <property type="match status" value="1"/>
</dbReference>
<name>A0A855X659_9BACT</name>
<dbReference type="Proteomes" id="UP000250918">
    <property type="component" value="Unassembled WGS sequence"/>
</dbReference>
<dbReference type="InterPro" id="IPR013221">
    <property type="entry name" value="Mur_ligase_cen"/>
</dbReference>
<comment type="pathway">
    <text evidence="7 8">Cell wall biogenesis; peptidoglycan biosynthesis.</text>
</comment>
<feature type="modified residue" description="N6-carboxylysine" evidence="7">
    <location>
        <position position="234"/>
    </location>
</feature>
<feature type="binding site" evidence="7">
    <location>
        <position position="470"/>
    </location>
    <ligand>
        <name>meso-2,6-diaminopimelate</name>
        <dbReference type="ChEBI" id="CHEBI:57791"/>
    </ligand>
</feature>
<keyword evidence="5 7" id="KW-0131">Cell cycle</keyword>
<feature type="domain" description="Mur ligase N-terminal catalytic" evidence="9">
    <location>
        <begin position="38"/>
        <end position="111"/>
    </location>
</feature>
<feature type="binding site" evidence="7">
    <location>
        <begin position="125"/>
        <end position="131"/>
    </location>
    <ligand>
        <name>ATP</name>
        <dbReference type="ChEBI" id="CHEBI:30616"/>
    </ligand>
</feature>
<feature type="binding site" evidence="7">
    <location>
        <position position="194"/>
    </location>
    <ligand>
        <name>UDP-N-acetyl-alpha-D-muramoyl-L-alanyl-D-glutamate</name>
        <dbReference type="ChEBI" id="CHEBI:83900"/>
    </ligand>
</feature>
<comment type="caution">
    <text evidence="7">Lacks conserved residue(s) required for the propagation of feature annotation.</text>
</comment>
<dbReference type="InterPro" id="IPR035911">
    <property type="entry name" value="MurE/MurF_N"/>
</dbReference>
<dbReference type="NCBIfam" id="TIGR01085">
    <property type="entry name" value="murE"/>
    <property type="match status" value="1"/>
</dbReference>
<keyword evidence="3 7" id="KW-0133">Cell shape</keyword>
<feature type="binding site" evidence="7">
    <location>
        <position position="202"/>
    </location>
    <ligand>
        <name>UDP-N-acetyl-alpha-D-muramoyl-L-alanyl-D-glutamate</name>
        <dbReference type="ChEBI" id="CHEBI:83900"/>
    </ligand>
</feature>
<dbReference type="UniPathway" id="UPA00219"/>
<dbReference type="GO" id="GO:0005524">
    <property type="term" value="F:ATP binding"/>
    <property type="evidence" value="ECO:0007669"/>
    <property type="project" value="UniProtKB-UniRule"/>
</dbReference>
<accession>A0A855X659</accession>
<dbReference type="GO" id="GO:0009252">
    <property type="term" value="P:peptidoglycan biosynthetic process"/>
    <property type="evidence" value="ECO:0007669"/>
    <property type="project" value="UniProtKB-UniRule"/>
</dbReference>
<reference evidence="12 13" key="1">
    <citation type="journal article" date="2018" name="ISME J.">
        <title>A methanotrophic archaeon couples anaerobic oxidation of methane to Fe(III) reduction.</title>
        <authorList>
            <person name="Cai C."/>
            <person name="Leu A.O."/>
            <person name="Xie G.J."/>
            <person name="Guo J."/>
            <person name="Feng Y."/>
            <person name="Zhao J.X."/>
            <person name="Tyson G.W."/>
            <person name="Yuan Z."/>
            <person name="Hu S."/>
        </authorList>
    </citation>
    <scope>NUCLEOTIDE SEQUENCE [LARGE SCALE GENOMIC DNA]</scope>
    <source>
        <strain evidence="12">FeB_12</strain>
    </source>
</reference>
<dbReference type="EC" id="6.3.2.13" evidence="7"/>
<dbReference type="Pfam" id="PF08245">
    <property type="entry name" value="Mur_ligase_M"/>
    <property type="match status" value="1"/>
</dbReference>
<dbReference type="Gene3D" id="3.40.1190.10">
    <property type="entry name" value="Mur-like, catalytic domain"/>
    <property type="match status" value="1"/>
</dbReference>
<keyword evidence="6 7" id="KW-0961">Cell wall biogenesis/degradation</keyword>
<keyword evidence="7" id="KW-0963">Cytoplasm</keyword>
<evidence type="ECO:0000256" key="1">
    <source>
        <dbReference type="ARBA" id="ARBA00005898"/>
    </source>
</evidence>
<feature type="binding site" evidence="7">
    <location>
        <position position="46"/>
    </location>
    <ligand>
        <name>UDP-N-acetyl-alpha-D-muramoyl-L-alanyl-D-glutamate</name>
        <dbReference type="ChEBI" id="CHEBI:83900"/>
    </ligand>
</feature>
<proteinExistence type="inferred from homology"/>
<keyword evidence="7 12" id="KW-0436">Ligase</keyword>
<dbReference type="Pfam" id="PF01225">
    <property type="entry name" value="Mur_ligase"/>
    <property type="match status" value="1"/>
</dbReference>
<comment type="PTM">
    <text evidence="7">Carboxylation is probably crucial for Mg(2+) binding and, consequently, for the gamma-phosphate positioning of ATP.</text>
</comment>
<evidence type="ECO:0000256" key="7">
    <source>
        <dbReference type="HAMAP-Rule" id="MF_00208"/>
    </source>
</evidence>
<gene>
    <name evidence="7" type="primary">murE</name>
    <name evidence="12" type="ORF">C3F09_02915</name>
</gene>
<comment type="function">
    <text evidence="7">Catalyzes the addition of meso-diaminopimelic acid to the nucleotide precursor UDP-N-acetylmuramoyl-L-alanyl-D-glutamate (UMAG) in the biosynthesis of bacterial cell-wall peptidoglycan.</text>
</comment>